<evidence type="ECO:0000313" key="4">
    <source>
        <dbReference type="RefSeq" id="XP_008777262.2"/>
    </source>
</evidence>
<evidence type="ECO:0000256" key="1">
    <source>
        <dbReference type="SAM" id="SignalP"/>
    </source>
</evidence>
<reference evidence="4" key="1">
    <citation type="submission" date="2025-08" db="UniProtKB">
        <authorList>
            <consortium name="RefSeq"/>
        </authorList>
    </citation>
    <scope>IDENTIFICATION</scope>
    <source>
        <tissue evidence="4">Young leaves</tissue>
    </source>
</reference>
<dbReference type="SMART" id="SM00535">
    <property type="entry name" value="RIBOc"/>
    <property type="match status" value="1"/>
</dbReference>
<keyword evidence="3" id="KW-1185">Reference proteome</keyword>
<organism evidence="3 4">
    <name type="scientific">Phoenix dactylifera</name>
    <name type="common">Date palm</name>
    <dbReference type="NCBI Taxonomy" id="42345"/>
    <lineage>
        <taxon>Eukaryota</taxon>
        <taxon>Viridiplantae</taxon>
        <taxon>Streptophyta</taxon>
        <taxon>Embryophyta</taxon>
        <taxon>Tracheophyta</taxon>
        <taxon>Spermatophyta</taxon>
        <taxon>Magnoliopsida</taxon>
        <taxon>Liliopsida</taxon>
        <taxon>Arecaceae</taxon>
        <taxon>Coryphoideae</taxon>
        <taxon>Phoeniceae</taxon>
        <taxon>Phoenix</taxon>
    </lineage>
</organism>
<dbReference type="InterPro" id="IPR000999">
    <property type="entry name" value="RNase_III_dom"/>
</dbReference>
<dbReference type="Proteomes" id="UP000228380">
    <property type="component" value="Unplaced"/>
</dbReference>
<dbReference type="InterPro" id="IPR036389">
    <property type="entry name" value="RNase_III_sf"/>
</dbReference>
<dbReference type="KEGG" id="pda:103697222"/>
<dbReference type="FunFam" id="1.10.1520.10:FF:000020">
    <property type="entry name" value="Protein NUCLEAR FUSION DEFECTIVE 2"/>
    <property type="match status" value="1"/>
</dbReference>
<dbReference type="GeneID" id="103697222"/>
<dbReference type="GO" id="GO:0006396">
    <property type="term" value="P:RNA processing"/>
    <property type="evidence" value="ECO:0007669"/>
    <property type="project" value="InterPro"/>
</dbReference>
<evidence type="ECO:0000313" key="3">
    <source>
        <dbReference type="Proteomes" id="UP000228380"/>
    </source>
</evidence>
<dbReference type="OrthoDB" id="1925749at2759"/>
<evidence type="ECO:0000259" key="2">
    <source>
        <dbReference type="PROSITE" id="PS50142"/>
    </source>
</evidence>
<sequence length="178" mass="18706">MHLLRGFPFLFFFLSLLALSQQMGAAEIHLSSSSFSAALETLQEQIGYDFQRVYLLRRAMTHPSYSLENCRALSILGLSAVEASAALRLLLNDTDASAETVSRRIAEVSGVNACAASGARLGLEKIVRVSPGTNSSSPAVLCAAIRAIFGAVAVDAGNIDSAGNVFWNVHGGSAATAM</sequence>
<dbReference type="SUPFAM" id="SSF69065">
    <property type="entry name" value="RNase III domain-like"/>
    <property type="match status" value="1"/>
</dbReference>
<dbReference type="GO" id="GO:0004525">
    <property type="term" value="F:ribonuclease III activity"/>
    <property type="evidence" value="ECO:0007669"/>
    <property type="project" value="InterPro"/>
</dbReference>
<dbReference type="RefSeq" id="XP_008777262.2">
    <property type="nucleotide sequence ID" value="XM_008779040.4"/>
</dbReference>
<gene>
    <name evidence="4" type="primary">LOC103697222</name>
</gene>
<protein>
    <submittedName>
        <fullName evidence="4">Protein NUCLEAR FUSION DEFECTIVE 2</fullName>
    </submittedName>
</protein>
<name>A0A8B7BI07_PHODC</name>
<feature type="chain" id="PRO_5034113134" evidence="1">
    <location>
        <begin position="26"/>
        <end position="178"/>
    </location>
</feature>
<feature type="signal peptide" evidence="1">
    <location>
        <begin position="1"/>
        <end position="25"/>
    </location>
</feature>
<proteinExistence type="predicted"/>
<dbReference type="Pfam" id="PF14622">
    <property type="entry name" value="Ribonucleas_3_3"/>
    <property type="match status" value="1"/>
</dbReference>
<dbReference type="AlphaFoldDB" id="A0A8B7BI07"/>
<dbReference type="PROSITE" id="PS50142">
    <property type="entry name" value="RNASE_3_2"/>
    <property type="match status" value="1"/>
</dbReference>
<dbReference type="Gene3D" id="1.10.1520.10">
    <property type="entry name" value="Ribonuclease III domain"/>
    <property type="match status" value="1"/>
</dbReference>
<keyword evidence="1" id="KW-0732">Signal</keyword>
<feature type="domain" description="RNase III" evidence="2">
    <location>
        <begin position="39"/>
        <end position="157"/>
    </location>
</feature>
<accession>A0A8B7BI07</accession>